<dbReference type="RefSeq" id="WP_054580460.1">
    <property type="nucleotide sequence ID" value="NZ_CP012808.1"/>
</dbReference>
<comment type="cofactor">
    <cofactor evidence="2">
        <name>Mg(2+)</name>
        <dbReference type="ChEBI" id="CHEBI:18420"/>
    </cofactor>
</comment>
<dbReference type="InterPro" id="IPR006439">
    <property type="entry name" value="HAD-SF_hydro_IA"/>
</dbReference>
<comment type="similarity">
    <text evidence="4">Belongs to the HAD-like hydrolase superfamily. CbbY/CbbZ/Gph/YieH family.</text>
</comment>
<keyword evidence="8" id="KW-0460">Magnesium</keyword>
<evidence type="ECO:0000256" key="9">
    <source>
        <dbReference type="ARBA" id="ARBA00023277"/>
    </source>
</evidence>
<dbReference type="PANTHER" id="PTHR43434:SF1">
    <property type="entry name" value="PHOSPHOGLYCOLATE PHOSPHATASE"/>
    <property type="match status" value="1"/>
</dbReference>
<evidence type="ECO:0000256" key="4">
    <source>
        <dbReference type="ARBA" id="ARBA00006171"/>
    </source>
</evidence>
<sequence length="223" mass="25217">MSIAQLDTRQVVLFDLDGTLVDSASDLYRAMNMSLNVLNFPFVTEEQVRNWVGKGTSIFCHSVLEYLTAGNVDPAEHQRLLDTFLNIYNAEPCVDTKPFAGIIEFLQWGKAQGKTLVCVTNKPEQPAREILDVLDMTQYFDDVIGGDRFTERKPHPSQLLYCVDHYQVKKEQILMIGDSVNDVEAARRADIDCVVVSYGYNHGENILNCQPQQVVDNLVELLK</sequence>
<dbReference type="GO" id="GO:0005829">
    <property type="term" value="C:cytosol"/>
    <property type="evidence" value="ECO:0007669"/>
    <property type="project" value="TreeGrafter"/>
</dbReference>
<evidence type="ECO:0000256" key="1">
    <source>
        <dbReference type="ARBA" id="ARBA00000830"/>
    </source>
</evidence>
<name>A0A0N9VWV4_9GAMM</name>
<dbReference type="SUPFAM" id="SSF56784">
    <property type="entry name" value="HAD-like"/>
    <property type="match status" value="1"/>
</dbReference>
<dbReference type="Gene3D" id="1.10.150.240">
    <property type="entry name" value="Putative phosphatase, domain 2"/>
    <property type="match status" value="1"/>
</dbReference>
<dbReference type="OrthoDB" id="9776368at2"/>
<keyword evidence="6" id="KW-0479">Metal-binding</keyword>
<dbReference type="SFLD" id="SFLDG01135">
    <property type="entry name" value="C1.5.6:_HAD__Beta-PGM__Phospha"/>
    <property type="match status" value="1"/>
</dbReference>
<dbReference type="PANTHER" id="PTHR43434">
    <property type="entry name" value="PHOSPHOGLYCOLATE PHOSPHATASE"/>
    <property type="match status" value="1"/>
</dbReference>
<dbReference type="InterPro" id="IPR036412">
    <property type="entry name" value="HAD-like_sf"/>
</dbReference>
<dbReference type="InterPro" id="IPR023214">
    <property type="entry name" value="HAD_sf"/>
</dbReference>
<evidence type="ECO:0000313" key="10">
    <source>
        <dbReference type="EMBL" id="ALH94557.1"/>
    </source>
</evidence>
<dbReference type="Proteomes" id="UP000064939">
    <property type="component" value="Chromosome"/>
</dbReference>
<dbReference type="SFLD" id="SFLDG01129">
    <property type="entry name" value="C1.5:_HAD__Beta-PGM__Phosphata"/>
    <property type="match status" value="1"/>
</dbReference>
<organism evidence="10 11">
    <name type="scientific">Acinetobacter equi</name>
    <dbReference type="NCBI Taxonomy" id="1324350"/>
    <lineage>
        <taxon>Bacteria</taxon>
        <taxon>Pseudomonadati</taxon>
        <taxon>Pseudomonadota</taxon>
        <taxon>Gammaproteobacteria</taxon>
        <taxon>Moraxellales</taxon>
        <taxon>Moraxellaceae</taxon>
        <taxon>Acinetobacter</taxon>
    </lineage>
</organism>
<evidence type="ECO:0000256" key="2">
    <source>
        <dbReference type="ARBA" id="ARBA00001946"/>
    </source>
</evidence>
<reference evidence="10 11" key="1">
    <citation type="journal article" date="2015" name="Int. J. Syst. Evol. Microbiol.">
        <title>Acinetobacter equi sp. nov. isolated from horse faeces.</title>
        <authorList>
            <person name="Poppel M.T."/>
            <person name="Skiebe E."/>
            <person name="Laue M."/>
            <person name="Bergmann H."/>
            <person name="Ebersberger I."/>
            <person name="Garn T."/>
            <person name="Fruth A."/>
            <person name="Baumgardt S."/>
            <person name="Busse H.J."/>
            <person name="Wilharm G."/>
        </authorList>
    </citation>
    <scope>NUCLEOTIDE SEQUENCE [LARGE SCALE GENOMIC DNA]</scope>
    <source>
        <strain evidence="10 11">114</strain>
    </source>
</reference>
<proteinExistence type="inferred from homology"/>
<dbReference type="STRING" id="1324350.AOY20_02830"/>
<gene>
    <name evidence="10" type="ORF">AOY20_02830</name>
</gene>
<dbReference type="InterPro" id="IPR023198">
    <property type="entry name" value="PGP-like_dom2"/>
</dbReference>
<comment type="pathway">
    <text evidence="3">Organic acid metabolism; glycolate biosynthesis; glycolate from 2-phosphoglycolate: step 1/1.</text>
</comment>
<comment type="catalytic activity">
    <reaction evidence="1">
        <text>2-phosphoglycolate + H2O = glycolate + phosphate</text>
        <dbReference type="Rhea" id="RHEA:14369"/>
        <dbReference type="ChEBI" id="CHEBI:15377"/>
        <dbReference type="ChEBI" id="CHEBI:29805"/>
        <dbReference type="ChEBI" id="CHEBI:43474"/>
        <dbReference type="ChEBI" id="CHEBI:58033"/>
        <dbReference type="EC" id="3.1.3.18"/>
    </reaction>
</comment>
<dbReference type="SFLD" id="SFLDS00003">
    <property type="entry name" value="Haloacid_Dehalogenase"/>
    <property type="match status" value="1"/>
</dbReference>
<dbReference type="GO" id="GO:0006281">
    <property type="term" value="P:DNA repair"/>
    <property type="evidence" value="ECO:0007669"/>
    <property type="project" value="TreeGrafter"/>
</dbReference>
<keyword evidence="7" id="KW-0378">Hydrolase</keyword>
<dbReference type="Pfam" id="PF13419">
    <property type="entry name" value="HAD_2"/>
    <property type="match status" value="1"/>
</dbReference>
<protein>
    <recommendedName>
        <fullName evidence="5">phosphoglycolate phosphatase</fullName>
        <ecNumber evidence="5">3.1.3.18</ecNumber>
    </recommendedName>
</protein>
<dbReference type="FunFam" id="3.40.50.1000:FF:000022">
    <property type="entry name" value="Phosphoglycolate phosphatase"/>
    <property type="match status" value="1"/>
</dbReference>
<dbReference type="CDD" id="cd16417">
    <property type="entry name" value="HAD_PGPase"/>
    <property type="match status" value="1"/>
</dbReference>
<evidence type="ECO:0000313" key="11">
    <source>
        <dbReference type="Proteomes" id="UP000064939"/>
    </source>
</evidence>
<dbReference type="InterPro" id="IPR037512">
    <property type="entry name" value="PGPase_prok"/>
</dbReference>
<dbReference type="NCBIfam" id="TIGR01549">
    <property type="entry name" value="HAD-SF-IA-v1"/>
    <property type="match status" value="1"/>
</dbReference>
<dbReference type="EMBL" id="CP012808">
    <property type="protein sequence ID" value="ALH94557.1"/>
    <property type="molecule type" value="Genomic_DNA"/>
</dbReference>
<keyword evidence="11" id="KW-1185">Reference proteome</keyword>
<dbReference type="NCBIfam" id="TIGR01449">
    <property type="entry name" value="PGP_bact"/>
    <property type="match status" value="1"/>
</dbReference>
<dbReference type="InterPro" id="IPR050155">
    <property type="entry name" value="HAD-like_hydrolase_sf"/>
</dbReference>
<accession>A0A0N9VWV4</accession>
<dbReference type="GO" id="GO:0005975">
    <property type="term" value="P:carbohydrate metabolic process"/>
    <property type="evidence" value="ECO:0007669"/>
    <property type="project" value="InterPro"/>
</dbReference>
<dbReference type="GO" id="GO:0046872">
    <property type="term" value="F:metal ion binding"/>
    <property type="evidence" value="ECO:0007669"/>
    <property type="project" value="UniProtKB-KW"/>
</dbReference>
<dbReference type="NCBIfam" id="NF009695">
    <property type="entry name" value="PRK13222.1-2"/>
    <property type="match status" value="1"/>
</dbReference>
<evidence type="ECO:0000256" key="7">
    <source>
        <dbReference type="ARBA" id="ARBA00022801"/>
    </source>
</evidence>
<evidence type="ECO:0000256" key="5">
    <source>
        <dbReference type="ARBA" id="ARBA00013078"/>
    </source>
</evidence>
<evidence type="ECO:0000256" key="8">
    <source>
        <dbReference type="ARBA" id="ARBA00022842"/>
    </source>
</evidence>
<evidence type="ECO:0000256" key="3">
    <source>
        <dbReference type="ARBA" id="ARBA00004818"/>
    </source>
</evidence>
<keyword evidence="9" id="KW-0119">Carbohydrate metabolism</keyword>
<dbReference type="EC" id="3.1.3.18" evidence="5"/>
<dbReference type="Gene3D" id="3.40.50.1000">
    <property type="entry name" value="HAD superfamily/HAD-like"/>
    <property type="match status" value="1"/>
</dbReference>
<dbReference type="GO" id="GO:0008967">
    <property type="term" value="F:phosphoglycolate phosphatase activity"/>
    <property type="evidence" value="ECO:0007669"/>
    <property type="project" value="UniProtKB-EC"/>
</dbReference>
<dbReference type="InterPro" id="IPR041492">
    <property type="entry name" value="HAD_2"/>
</dbReference>
<dbReference type="AlphaFoldDB" id="A0A0N9VWV4"/>
<evidence type="ECO:0000256" key="6">
    <source>
        <dbReference type="ARBA" id="ARBA00022723"/>
    </source>
</evidence>
<dbReference type="KEGG" id="aei:AOY20_02830"/>